<comment type="caution">
    <text evidence="2">The sequence shown here is derived from an EMBL/GenBank/DDBJ whole genome shotgun (WGS) entry which is preliminary data.</text>
</comment>
<dbReference type="InterPro" id="IPR022236">
    <property type="entry name" value="DUF3761"/>
</dbReference>
<feature type="compositionally biased region" description="Basic residues" evidence="1">
    <location>
        <begin position="59"/>
        <end position="72"/>
    </location>
</feature>
<name>A0ABS3S0Y1_9ACTN</name>
<dbReference type="EMBL" id="JAGEPF010000023">
    <property type="protein sequence ID" value="MBO2462660.1"/>
    <property type="molecule type" value="Genomic_DNA"/>
</dbReference>
<gene>
    <name evidence="2" type="ORF">J4709_34340</name>
</gene>
<sequence>MAGSGEIAREQRAGDETALRIADKLRRAALDAARRPATARPASHSDATLNHRPGVARGSGRRGRPGHGRRAERRVVRGVGGAADLPKKAVPARPTYPAGASAVCRDGTLSYSAHRRGTCSHHRGVARWL</sequence>
<evidence type="ECO:0000313" key="3">
    <source>
        <dbReference type="Proteomes" id="UP000680206"/>
    </source>
</evidence>
<dbReference type="Pfam" id="PF12587">
    <property type="entry name" value="DUF3761"/>
    <property type="match status" value="1"/>
</dbReference>
<evidence type="ECO:0000256" key="1">
    <source>
        <dbReference type="SAM" id="MobiDB-lite"/>
    </source>
</evidence>
<feature type="region of interest" description="Disordered" evidence="1">
    <location>
        <begin position="32"/>
        <end position="100"/>
    </location>
</feature>
<protein>
    <submittedName>
        <fullName evidence="2">DUF3761 domain-containing protein</fullName>
    </submittedName>
</protein>
<organism evidence="2 3">
    <name type="scientific">Actinomadura violacea</name>
    <dbReference type="NCBI Taxonomy" id="2819934"/>
    <lineage>
        <taxon>Bacteria</taxon>
        <taxon>Bacillati</taxon>
        <taxon>Actinomycetota</taxon>
        <taxon>Actinomycetes</taxon>
        <taxon>Streptosporangiales</taxon>
        <taxon>Thermomonosporaceae</taxon>
        <taxon>Actinomadura</taxon>
    </lineage>
</organism>
<accession>A0ABS3S0Y1</accession>
<dbReference type="RefSeq" id="WP_208247131.1">
    <property type="nucleotide sequence ID" value="NZ_JAGEPF010000023.1"/>
</dbReference>
<evidence type="ECO:0000313" key="2">
    <source>
        <dbReference type="EMBL" id="MBO2462660.1"/>
    </source>
</evidence>
<proteinExistence type="predicted"/>
<keyword evidence="3" id="KW-1185">Reference proteome</keyword>
<dbReference type="Proteomes" id="UP000680206">
    <property type="component" value="Unassembled WGS sequence"/>
</dbReference>
<reference evidence="2 3" key="1">
    <citation type="submission" date="2021-03" db="EMBL/GenBank/DDBJ databases">
        <title>Actinomadura violae sp. nov., isolated from lichen in Thailand.</title>
        <authorList>
            <person name="Kanchanasin P."/>
            <person name="Saeng-In P."/>
            <person name="Phongsopitanun W."/>
            <person name="Yuki M."/>
            <person name="Kudo T."/>
            <person name="Ohkuma M."/>
            <person name="Tanasupawat S."/>
        </authorList>
    </citation>
    <scope>NUCLEOTIDE SEQUENCE [LARGE SCALE GENOMIC DNA]</scope>
    <source>
        <strain evidence="2 3">LCR2-06</strain>
    </source>
</reference>